<dbReference type="PANTHER" id="PTHR43477">
    <property type="entry name" value="DIHYDROANTICAPSIN 7-DEHYDROGENASE"/>
    <property type="match status" value="1"/>
</dbReference>
<keyword evidence="2 5" id="KW-0560">Oxidoreductase</keyword>
<dbReference type="SUPFAM" id="SSF51735">
    <property type="entry name" value="NAD(P)-binding Rossmann-fold domains"/>
    <property type="match status" value="1"/>
</dbReference>
<evidence type="ECO:0000313" key="6">
    <source>
        <dbReference type="Proteomes" id="UP000469949"/>
    </source>
</evidence>
<dbReference type="FunFam" id="3.40.50.720:FF:000084">
    <property type="entry name" value="Short-chain dehydrogenase reductase"/>
    <property type="match status" value="1"/>
</dbReference>
<dbReference type="PRINTS" id="PR00080">
    <property type="entry name" value="SDRFAMILY"/>
</dbReference>
<evidence type="ECO:0000256" key="2">
    <source>
        <dbReference type="ARBA" id="ARBA00023002"/>
    </source>
</evidence>
<evidence type="ECO:0000259" key="4">
    <source>
        <dbReference type="SMART" id="SM00822"/>
    </source>
</evidence>
<accession>A0A833MY74</accession>
<dbReference type="InterPro" id="IPR057326">
    <property type="entry name" value="KR_dom"/>
</dbReference>
<dbReference type="EMBL" id="WEKV01000014">
    <property type="protein sequence ID" value="KAB7784001.1"/>
    <property type="molecule type" value="Genomic_DNA"/>
</dbReference>
<dbReference type="SMART" id="SM00822">
    <property type="entry name" value="PKS_KR"/>
    <property type="match status" value="1"/>
</dbReference>
<dbReference type="CDD" id="cd05233">
    <property type="entry name" value="SDR_c"/>
    <property type="match status" value="1"/>
</dbReference>
<protein>
    <submittedName>
        <fullName evidence="5">3-oxoacyl-[acyl-carrier protein] reductase</fullName>
        <ecNumber evidence="5">1.1.1.100</ecNumber>
    </submittedName>
</protein>
<sequence length="274" mass="28314">MANPTSTHGLREGLSHTPRHHPSDRLAGETVVITGAGSGVGAETARILHAEGAHVVLNGLTPERLEAVAAELGTRVTVLPGDVTDLVYLERLAERAQAIGGGRVGVLVNNAGATIRGSLAETTPDNFMSTVELNLNGAVQLTRLLAPAMCEARQGSIVNMASITSLKGLGGAVAYTASKAGMTGVTRALAVELAPFNVRVNAVCPGVIDTPMTWEHAEAQPDPAAHYTMLRARQPMNRLASARDCALAVLFLASPDSAFITGAALPVDGGRHIA</sequence>
<dbReference type="PROSITE" id="PS00061">
    <property type="entry name" value="ADH_SHORT"/>
    <property type="match status" value="1"/>
</dbReference>
<gene>
    <name evidence="5" type="ORF">F8B43_3924</name>
</gene>
<dbReference type="GO" id="GO:0004316">
    <property type="term" value="F:3-oxoacyl-[acyl-carrier-protein] reductase (NADPH) activity"/>
    <property type="evidence" value="ECO:0007669"/>
    <property type="project" value="UniProtKB-EC"/>
</dbReference>
<comment type="caution">
    <text evidence="5">The sequence shown here is derived from an EMBL/GenBank/DDBJ whole genome shotgun (WGS) entry which is preliminary data.</text>
</comment>
<dbReference type="PRINTS" id="PR00081">
    <property type="entry name" value="GDHRDH"/>
</dbReference>
<feature type="domain" description="Ketoreductase" evidence="4">
    <location>
        <begin position="29"/>
        <end position="210"/>
    </location>
</feature>
<comment type="similarity">
    <text evidence="1">Belongs to the short-chain dehydrogenases/reductases (SDR) family.</text>
</comment>
<feature type="region of interest" description="Disordered" evidence="3">
    <location>
        <begin position="1"/>
        <end position="26"/>
    </location>
</feature>
<dbReference type="AlphaFoldDB" id="A0A833MY74"/>
<dbReference type="InterPro" id="IPR036291">
    <property type="entry name" value="NAD(P)-bd_dom_sf"/>
</dbReference>
<proteinExistence type="inferred from homology"/>
<dbReference type="Proteomes" id="UP000469949">
    <property type="component" value="Unassembled WGS sequence"/>
</dbReference>
<name>A0A833MY74_9HYPH</name>
<dbReference type="InterPro" id="IPR051122">
    <property type="entry name" value="SDR_DHRS6-like"/>
</dbReference>
<dbReference type="EC" id="1.1.1.100" evidence="5"/>
<dbReference type="RefSeq" id="WP_193316474.1">
    <property type="nucleotide sequence ID" value="NZ_WEKV01000014.1"/>
</dbReference>
<dbReference type="PANTHER" id="PTHR43477:SF1">
    <property type="entry name" value="DIHYDROANTICAPSIN 7-DEHYDROGENASE"/>
    <property type="match status" value="1"/>
</dbReference>
<dbReference type="NCBIfam" id="NF005559">
    <property type="entry name" value="PRK07231.1"/>
    <property type="match status" value="1"/>
</dbReference>
<dbReference type="Pfam" id="PF13561">
    <property type="entry name" value="adh_short_C2"/>
    <property type="match status" value="1"/>
</dbReference>
<evidence type="ECO:0000256" key="3">
    <source>
        <dbReference type="SAM" id="MobiDB-lite"/>
    </source>
</evidence>
<evidence type="ECO:0000313" key="5">
    <source>
        <dbReference type="EMBL" id="KAB7784001.1"/>
    </source>
</evidence>
<organism evidence="5 6">
    <name type="scientific">Methylorubrum populi</name>
    <dbReference type="NCBI Taxonomy" id="223967"/>
    <lineage>
        <taxon>Bacteria</taxon>
        <taxon>Pseudomonadati</taxon>
        <taxon>Pseudomonadota</taxon>
        <taxon>Alphaproteobacteria</taxon>
        <taxon>Hyphomicrobiales</taxon>
        <taxon>Methylobacteriaceae</taxon>
        <taxon>Methylorubrum</taxon>
    </lineage>
</organism>
<evidence type="ECO:0000256" key="1">
    <source>
        <dbReference type="ARBA" id="ARBA00006484"/>
    </source>
</evidence>
<dbReference type="Gene3D" id="3.40.50.720">
    <property type="entry name" value="NAD(P)-binding Rossmann-like Domain"/>
    <property type="match status" value="1"/>
</dbReference>
<dbReference type="InterPro" id="IPR020904">
    <property type="entry name" value="Sc_DH/Rdtase_CS"/>
</dbReference>
<reference evidence="5 6" key="1">
    <citation type="submission" date="2019-10" db="EMBL/GenBank/DDBJ databases">
        <title>Draft Genome Sequence of the Caffeine Degrading Methylotroph Methylorubrum populi PINKEL.</title>
        <authorList>
            <person name="Dawson S.C."/>
            <person name="Zhang X."/>
            <person name="Wright M.E."/>
            <person name="Sharma G."/>
            <person name="Langner J.T."/>
            <person name="Ditty J.L."/>
            <person name="Subuyuj G.A."/>
        </authorList>
    </citation>
    <scope>NUCLEOTIDE SEQUENCE [LARGE SCALE GENOMIC DNA]</scope>
    <source>
        <strain evidence="5 6">Pinkel</strain>
    </source>
</reference>
<dbReference type="InterPro" id="IPR002347">
    <property type="entry name" value="SDR_fam"/>
</dbReference>